<gene>
    <name evidence="6" type="primary">mrnC</name>
    <name evidence="8" type="ORF">H8730_13905</name>
</gene>
<comment type="cofactor">
    <cofactor evidence="6">
        <name>Mg(2+)</name>
        <dbReference type="ChEBI" id="CHEBI:18420"/>
    </cofactor>
</comment>
<comment type="subcellular location">
    <subcellularLocation>
        <location evidence="6">Cytoplasm</location>
    </subcellularLocation>
</comment>
<dbReference type="Gene3D" id="1.10.1520.10">
    <property type="entry name" value="Ribonuclease III domain"/>
    <property type="match status" value="1"/>
</dbReference>
<evidence type="ECO:0000256" key="3">
    <source>
        <dbReference type="ARBA" id="ARBA00022722"/>
    </source>
</evidence>
<dbReference type="SUPFAM" id="SSF69065">
    <property type="entry name" value="RNase III domain-like"/>
    <property type="match status" value="1"/>
</dbReference>
<comment type="caution">
    <text evidence="8">The sequence shown here is derived from an EMBL/GenBank/DDBJ whole genome shotgun (WGS) entry which is preliminary data.</text>
</comment>
<dbReference type="PANTHER" id="PTHR34276">
    <property type="entry name" value="MINI-RIBONUCLEASE 3"/>
    <property type="match status" value="1"/>
</dbReference>
<dbReference type="InterPro" id="IPR036389">
    <property type="entry name" value="RNase_III_sf"/>
</dbReference>
<evidence type="ECO:0000256" key="4">
    <source>
        <dbReference type="ARBA" id="ARBA00022759"/>
    </source>
</evidence>
<dbReference type="PIRSF" id="PIRSF005520">
    <property type="entry name" value="UCP005520"/>
    <property type="match status" value="1"/>
</dbReference>
<keyword evidence="5 6" id="KW-0378">Hydrolase</keyword>
<organism evidence="8 9">
    <name type="scientific">Bianquea renquensis</name>
    <dbReference type="NCBI Taxonomy" id="2763661"/>
    <lineage>
        <taxon>Bacteria</taxon>
        <taxon>Bacillati</taxon>
        <taxon>Bacillota</taxon>
        <taxon>Clostridia</taxon>
        <taxon>Eubacteriales</taxon>
        <taxon>Bianqueaceae</taxon>
        <taxon>Bianquea</taxon>
    </lineage>
</organism>
<keyword evidence="3 6" id="KW-0540">Nuclease</keyword>
<keyword evidence="4 6" id="KW-0255">Endonuclease</keyword>
<keyword evidence="9" id="KW-1185">Reference proteome</keyword>
<keyword evidence="2 6" id="KW-0698">rRNA processing</keyword>
<dbReference type="PANTHER" id="PTHR34276:SF1">
    <property type="entry name" value="MINI-RIBONUCLEASE 3"/>
    <property type="match status" value="1"/>
</dbReference>
<dbReference type="GO" id="GO:0004525">
    <property type="term" value="F:ribonuclease III activity"/>
    <property type="evidence" value="ECO:0007669"/>
    <property type="project" value="InterPro"/>
</dbReference>
<evidence type="ECO:0000259" key="7">
    <source>
        <dbReference type="Pfam" id="PF00636"/>
    </source>
</evidence>
<sequence length="143" mass="16166">MDEFFNTIREQEAPQNWKAQQCSPIALAFLGDTVFDLYLRTKLVLTSRVSANAMHLKASSYAKAASQARMMHAIEERLTPEEHGIYRRGRNAKPLSVPKNAKLSDYKVATGFEAVLGYLFLEGRDQRLTEIIEAAIASMDRKE</sequence>
<evidence type="ECO:0000256" key="6">
    <source>
        <dbReference type="HAMAP-Rule" id="MF_01468"/>
    </source>
</evidence>
<reference evidence="8" key="1">
    <citation type="submission" date="2020-08" db="EMBL/GenBank/DDBJ databases">
        <title>Genome public.</title>
        <authorList>
            <person name="Liu C."/>
            <person name="Sun Q."/>
        </authorList>
    </citation>
    <scope>NUCLEOTIDE SEQUENCE</scope>
    <source>
        <strain evidence="8">NSJ-32</strain>
    </source>
</reference>
<dbReference type="GO" id="GO:0019843">
    <property type="term" value="F:rRNA binding"/>
    <property type="evidence" value="ECO:0007669"/>
    <property type="project" value="UniProtKB-UniRule"/>
</dbReference>
<dbReference type="InterPro" id="IPR000999">
    <property type="entry name" value="RNase_III_dom"/>
</dbReference>
<dbReference type="InterPro" id="IPR008226">
    <property type="entry name" value="Mini3_fam"/>
</dbReference>
<accession>A0A926I2L9</accession>
<evidence type="ECO:0000313" key="9">
    <source>
        <dbReference type="Proteomes" id="UP000657006"/>
    </source>
</evidence>
<evidence type="ECO:0000313" key="8">
    <source>
        <dbReference type="EMBL" id="MBC8544638.1"/>
    </source>
</evidence>
<dbReference type="AlphaFoldDB" id="A0A926I2L9"/>
<dbReference type="GO" id="GO:0005737">
    <property type="term" value="C:cytoplasm"/>
    <property type="evidence" value="ECO:0007669"/>
    <property type="project" value="UniProtKB-SubCell"/>
</dbReference>
<keyword evidence="6" id="KW-0460">Magnesium</keyword>
<comment type="similarity">
    <text evidence="6">Belongs to the MrnC RNase family.</text>
</comment>
<dbReference type="Proteomes" id="UP000657006">
    <property type="component" value="Unassembled WGS sequence"/>
</dbReference>
<feature type="domain" description="RNase III" evidence="7">
    <location>
        <begin position="26"/>
        <end position="123"/>
    </location>
</feature>
<name>A0A926I2L9_9FIRM</name>
<dbReference type="EC" id="3.1.26.-" evidence="6"/>
<feature type="active site" evidence="6">
    <location>
        <position position="32"/>
    </location>
</feature>
<dbReference type="HAMAP" id="MF_01468">
    <property type="entry name" value="RNase_Mini_III"/>
    <property type="match status" value="1"/>
</dbReference>
<evidence type="ECO:0000256" key="2">
    <source>
        <dbReference type="ARBA" id="ARBA00022552"/>
    </source>
</evidence>
<proteinExistence type="inferred from homology"/>
<keyword evidence="6" id="KW-0694">RNA-binding</keyword>
<keyword evidence="6" id="KW-0963">Cytoplasm</keyword>
<protein>
    <recommendedName>
        <fullName evidence="6">Mini-ribonuclease 3</fullName>
        <shortName evidence="6">Mini-3</shortName>
        <shortName evidence="6">Mini-RNase 3</shortName>
        <ecNumber evidence="6">3.1.26.-</ecNumber>
    </recommendedName>
    <alternativeName>
        <fullName evidence="6">Mini-RNase III</fullName>
        <shortName evidence="6">Mini-III</shortName>
    </alternativeName>
</protein>
<dbReference type="GO" id="GO:0006364">
    <property type="term" value="P:rRNA processing"/>
    <property type="evidence" value="ECO:0007669"/>
    <property type="project" value="UniProtKB-UniRule"/>
</dbReference>
<comment type="subunit">
    <text evidence="6">Homodimer.</text>
</comment>
<evidence type="ECO:0000256" key="5">
    <source>
        <dbReference type="ARBA" id="ARBA00022801"/>
    </source>
</evidence>
<comment type="function">
    <text evidence="6">Involved in correct processing of both the 5' and 3' ends of 23S rRNA precursor. Processes 30S rRNA precursor transcript even in absence of ribonuclease 3 (Rnc); Rnc processes 30S rRNA into smaller rRNA precursors.</text>
</comment>
<keyword evidence="1 6" id="KW-0690">Ribosome biogenesis</keyword>
<keyword evidence="6" id="KW-0699">rRNA-binding</keyword>
<evidence type="ECO:0000256" key="1">
    <source>
        <dbReference type="ARBA" id="ARBA00022517"/>
    </source>
</evidence>
<dbReference type="RefSeq" id="WP_177717159.1">
    <property type="nucleotide sequence ID" value="NZ_JACRSQ010000026.1"/>
</dbReference>
<dbReference type="EMBL" id="JACRSQ010000026">
    <property type="protein sequence ID" value="MBC8544638.1"/>
    <property type="molecule type" value="Genomic_DNA"/>
</dbReference>
<dbReference type="Pfam" id="PF00636">
    <property type="entry name" value="Ribonuclease_3"/>
    <property type="match status" value="1"/>
</dbReference>